<comment type="caution">
    <text evidence="2">The sequence shown here is derived from an EMBL/GenBank/DDBJ whole genome shotgun (WGS) entry which is preliminary data.</text>
</comment>
<dbReference type="EMBL" id="JBHSGV010000002">
    <property type="protein sequence ID" value="MFC4746566.1"/>
    <property type="molecule type" value="Genomic_DNA"/>
</dbReference>
<dbReference type="RefSeq" id="WP_213256569.1">
    <property type="nucleotide sequence ID" value="NZ_JAGYWA010000002.1"/>
</dbReference>
<feature type="signal peptide" evidence="1">
    <location>
        <begin position="1"/>
        <end position="18"/>
    </location>
</feature>
<evidence type="ECO:0008006" key="4">
    <source>
        <dbReference type="Google" id="ProtNLM"/>
    </source>
</evidence>
<reference evidence="3" key="1">
    <citation type="journal article" date="2019" name="Int. J. Syst. Evol. Microbiol.">
        <title>The Global Catalogue of Microorganisms (GCM) 10K type strain sequencing project: providing services to taxonomists for standard genome sequencing and annotation.</title>
        <authorList>
            <consortium name="The Broad Institute Genomics Platform"/>
            <consortium name="The Broad Institute Genome Sequencing Center for Infectious Disease"/>
            <person name="Wu L."/>
            <person name="Ma J."/>
        </authorList>
    </citation>
    <scope>NUCLEOTIDE SEQUENCE [LARGE SCALE GENOMIC DNA]</scope>
    <source>
        <strain evidence="3">WYCCWR 13023</strain>
    </source>
</reference>
<protein>
    <recommendedName>
        <fullName evidence="4">DUF4412 domain-containing protein</fullName>
    </recommendedName>
</protein>
<accession>A0ABV9PAD5</accession>
<keyword evidence="3" id="KW-1185">Reference proteome</keyword>
<keyword evidence="1" id="KW-0732">Signal</keyword>
<proteinExistence type="predicted"/>
<evidence type="ECO:0000313" key="3">
    <source>
        <dbReference type="Proteomes" id="UP001595935"/>
    </source>
</evidence>
<dbReference type="Proteomes" id="UP001595935">
    <property type="component" value="Unassembled WGS sequence"/>
</dbReference>
<feature type="chain" id="PRO_5047028628" description="DUF4412 domain-containing protein" evidence="1">
    <location>
        <begin position="19"/>
        <end position="258"/>
    </location>
</feature>
<organism evidence="2 3">
    <name type="scientific">Flavobacterium branchiicola</name>
    <dbReference type="NCBI Taxonomy" id="1114875"/>
    <lineage>
        <taxon>Bacteria</taxon>
        <taxon>Pseudomonadati</taxon>
        <taxon>Bacteroidota</taxon>
        <taxon>Flavobacteriia</taxon>
        <taxon>Flavobacteriales</taxon>
        <taxon>Flavobacteriaceae</taxon>
        <taxon>Flavobacterium</taxon>
    </lineage>
</organism>
<gene>
    <name evidence="2" type="ORF">ACFO5S_03890</name>
</gene>
<sequence>MKHILLFLLLFISSFSFGQEENIQKVEIESGTLSKKYISGNLESFTVEMYTVNSGKVSTFVKKSDTITIRNGEKSDAVIKIYFKNKMQIRELSYKNKIVAYSEAIDFELNNLPINNTIYSLLVNNKIESSINKFSYENLDENFDDSMIKLFNSMHYISDLTTIDSVFSSIADFFSNGDALYKVYMGSYAEKHMPPITAYLKTNEGGKIESGIIWKKKDDLTGKYEIYSKEKIIKSEIQSLTDFKKIFQNYYAKNAMNK</sequence>
<evidence type="ECO:0000256" key="1">
    <source>
        <dbReference type="SAM" id="SignalP"/>
    </source>
</evidence>
<name>A0ABV9PAD5_9FLAO</name>
<evidence type="ECO:0000313" key="2">
    <source>
        <dbReference type="EMBL" id="MFC4746566.1"/>
    </source>
</evidence>